<reference evidence="2 3" key="1">
    <citation type="journal article" date="2018" name="Nat. Genet.">
        <title>The Rosa genome provides new insights in the design of modern roses.</title>
        <authorList>
            <person name="Bendahmane M."/>
        </authorList>
    </citation>
    <scope>NUCLEOTIDE SEQUENCE [LARGE SCALE GENOMIC DNA]</scope>
    <source>
        <strain evidence="3">cv. Old Blush</strain>
    </source>
</reference>
<dbReference type="EMBL" id="PDCK01000042">
    <property type="protein sequence ID" value="PRQ37731.1"/>
    <property type="molecule type" value="Genomic_DNA"/>
</dbReference>
<dbReference type="STRING" id="74649.A0A2P6QU63"/>
<name>A0A2P6QU63_ROSCH</name>
<keyword evidence="3" id="KW-1185">Reference proteome</keyword>
<keyword evidence="1" id="KW-1133">Transmembrane helix</keyword>
<gene>
    <name evidence="2" type="ORF">RchiOBHm_Chr4g0405851</name>
</gene>
<evidence type="ECO:0000313" key="2">
    <source>
        <dbReference type="EMBL" id="PRQ37731.1"/>
    </source>
</evidence>
<dbReference type="AlphaFoldDB" id="A0A2P6QU63"/>
<evidence type="ECO:0000256" key="1">
    <source>
        <dbReference type="SAM" id="Phobius"/>
    </source>
</evidence>
<keyword evidence="1" id="KW-0812">Transmembrane</keyword>
<dbReference type="PANTHER" id="PTHR48163">
    <property type="entry name" value="BNAC02G25670D PROTEIN"/>
    <property type="match status" value="1"/>
</dbReference>
<proteinExistence type="predicted"/>
<keyword evidence="1" id="KW-0472">Membrane</keyword>
<evidence type="ECO:0000313" key="3">
    <source>
        <dbReference type="Proteomes" id="UP000238479"/>
    </source>
</evidence>
<organism evidence="2 3">
    <name type="scientific">Rosa chinensis</name>
    <name type="common">China rose</name>
    <dbReference type="NCBI Taxonomy" id="74649"/>
    <lineage>
        <taxon>Eukaryota</taxon>
        <taxon>Viridiplantae</taxon>
        <taxon>Streptophyta</taxon>
        <taxon>Embryophyta</taxon>
        <taxon>Tracheophyta</taxon>
        <taxon>Spermatophyta</taxon>
        <taxon>Magnoliopsida</taxon>
        <taxon>eudicotyledons</taxon>
        <taxon>Gunneridae</taxon>
        <taxon>Pentapetalae</taxon>
        <taxon>rosids</taxon>
        <taxon>fabids</taxon>
        <taxon>Rosales</taxon>
        <taxon>Rosaceae</taxon>
        <taxon>Rosoideae</taxon>
        <taxon>Rosoideae incertae sedis</taxon>
        <taxon>Rosa</taxon>
    </lineage>
</organism>
<dbReference type="Gramene" id="PRQ37731">
    <property type="protein sequence ID" value="PRQ37731"/>
    <property type="gene ID" value="RchiOBHm_Chr4g0405851"/>
</dbReference>
<protein>
    <submittedName>
        <fullName evidence="2">Uncharacterized protein</fullName>
    </submittedName>
</protein>
<sequence length="87" mass="10192">MEIDSQSSEIERLFEENSNLSSSHQEAMSIALHWENQELYYCLSVHLSINYFTYQLTILLLFFCSILGRFSFPLTRLKKLSVVHENG</sequence>
<accession>A0A2P6QU63</accession>
<dbReference type="Proteomes" id="UP000238479">
    <property type="component" value="Chromosome 4"/>
</dbReference>
<dbReference type="PANTHER" id="PTHR48163:SF2">
    <property type="entry name" value="EXPRESSED PROTEIN"/>
    <property type="match status" value="1"/>
</dbReference>
<comment type="caution">
    <text evidence="2">The sequence shown here is derived from an EMBL/GenBank/DDBJ whole genome shotgun (WGS) entry which is preliminary data.</text>
</comment>
<feature type="transmembrane region" description="Helical" evidence="1">
    <location>
        <begin position="51"/>
        <end position="72"/>
    </location>
</feature>